<reference evidence="2" key="2">
    <citation type="submission" date="2015-01" db="EMBL/GenBank/DDBJ databases">
        <title>Evolutionary Origins and Diversification of the Mycorrhizal Mutualists.</title>
        <authorList>
            <consortium name="DOE Joint Genome Institute"/>
            <consortium name="Mycorrhizal Genomics Consortium"/>
            <person name="Kohler A."/>
            <person name="Kuo A."/>
            <person name="Nagy L.G."/>
            <person name="Floudas D."/>
            <person name="Copeland A."/>
            <person name="Barry K.W."/>
            <person name="Cichocki N."/>
            <person name="Veneault-Fourrey C."/>
            <person name="LaButti K."/>
            <person name="Lindquist E.A."/>
            <person name="Lipzen A."/>
            <person name="Lundell T."/>
            <person name="Morin E."/>
            <person name="Murat C."/>
            <person name="Riley R."/>
            <person name="Ohm R."/>
            <person name="Sun H."/>
            <person name="Tunlid A."/>
            <person name="Henrissat B."/>
            <person name="Grigoriev I.V."/>
            <person name="Hibbett D.S."/>
            <person name="Martin F."/>
        </authorList>
    </citation>
    <scope>NUCLEOTIDE SEQUENCE [LARGE SCALE GENOMIC DNA]</scope>
    <source>
        <strain evidence="2">LaAM-08-1</strain>
    </source>
</reference>
<dbReference type="OrthoDB" id="3095516at2759"/>
<dbReference type="EMBL" id="KN839099">
    <property type="protein sequence ID" value="KIJ90859.1"/>
    <property type="molecule type" value="Genomic_DNA"/>
</dbReference>
<evidence type="ECO:0000313" key="2">
    <source>
        <dbReference type="Proteomes" id="UP000054477"/>
    </source>
</evidence>
<dbReference type="HOGENOM" id="CLU_162828_1_0_1"/>
<organism evidence="1 2">
    <name type="scientific">Laccaria amethystina LaAM-08-1</name>
    <dbReference type="NCBI Taxonomy" id="1095629"/>
    <lineage>
        <taxon>Eukaryota</taxon>
        <taxon>Fungi</taxon>
        <taxon>Dikarya</taxon>
        <taxon>Basidiomycota</taxon>
        <taxon>Agaricomycotina</taxon>
        <taxon>Agaricomycetes</taxon>
        <taxon>Agaricomycetidae</taxon>
        <taxon>Agaricales</taxon>
        <taxon>Agaricineae</taxon>
        <taxon>Hydnangiaceae</taxon>
        <taxon>Laccaria</taxon>
    </lineage>
</organism>
<proteinExistence type="predicted"/>
<reference evidence="1 2" key="1">
    <citation type="submission" date="2014-04" db="EMBL/GenBank/DDBJ databases">
        <authorList>
            <consortium name="DOE Joint Genome Institute"/>
            <person name="Kuo A."/>
            <person name="Kohler A."/>
            <person name="Nagy L.G."/>
            <person name="Floudas D."/>
            <person name="Copeland A."/>
            <person name="Barry K.W."/>
            <person name="Cichocki N."/>
            <person name="Veneault-Fourrey C."/>
            <person name="LaButti K."/>
            <person name="Lindquist E.A."/>
            <person name="Lipzen A."/>
            <person name="Lundell T."/>
            <person name="Morin E."/>
            <person name="Murat C."/>
            <person name="Sun H."/>
            <person name="Tunlid A."/>
            <person name="Henrissat B."/>
            <person name="Grigoriev I.V."/>
            <person name="Hibbett D.S."/>
            <person name="Martin F."/>
            <person name="Nordberg H.P."/>
            <person name="Cantor M.N."/>
            <person name="Hua S.X."/>
        </authorList>
    </citation>
    <scope>NUCLEOTIDE SEQUENCE [LARGE SCALE GENOMIC DNA]</scope>
    <source>
        <strain evidence="1 2">LaAM-08-1</strain>
    </source>
</reference>
<name>A0A0C9WHA6_9AGAR</name>
<accession>A0A0C9WHA6</accession>
<protein>
    <submittedName>
        <fullName evidence="1">Unplaced genomic scaffold K443scaffold_564, whole genome shotgun sequence</fullName>
    </submittedName>
</protein>
<keyword evidence="2" id="KW-1185">Reference proteome</keyword>
<dbReference type="Proteomes" id="UP000054477">
    <property type="component" value="Unassembled WGS sequence"/>
</dbReference>
<sequence length="72" mass="8812">TFLWSISHERGLYLIPTHHVNTLHKTVYEMVEFPWSTFPWSVSHERRLDSLPTHYVNTLHKTVYETFELLWR</sequence>
<feature type="non-terminal residue" evidence="1">
    <location>
        <position position="1"/>
    </location>
</feature>
<gene>
    <name evidence="1" type="ORF">K443DRAFT_116000</name>
</gene>
<evidence type="ECO:0000313" key="1">
    <source>
        <dbReference type="EMBL" id="KIJ90859.1"/>
    </source>
</evidence>
<dbReference type="AlphaFoldDB" id="A0A0C9WHA6"/>